<organism evidence="3 4">
    <name type="scientific">Paracoccidioides brasiliensis</name>
    <dbReference type="NCBI Taxonomy" id="121759"/>
    <lineage>
        <taxon>Eukaryota</taxon>
        <taxon>Fungi</taxon>
        <taxon>Dikarya</taxon>
        <taxon>Ascomycota</taxon>
        <taxon>Pezizomycotina</taxon>
        <taxon>Eurotiomycetes</taxon>
        <taxon>Eurotiomycetidae</taxon>
        <taxon>Onygenales</taxon>
        <taxon>Ajellomycetaceae</taxon>
        <taxon>Paracoccidioides</taxon>
    </lineage>
</organism>
<gene>
    <name evidence="3" type="ORF">ACO22_05013</name>
</gene>
<feature type="compositionally biased region" description="Basic and acidic residues" evidence="1">
    <location>
        <begin position="50"/>
        <end position="83"/>
    </location>
</feature>
<proteinExistence type="predicted"/>
<name>A0A1D2JBJ6_PARBR</name>
<evidence type="ECO:0000313" key="3">
    <source>
        <dbReference type="EMBL" id="ODH25857.1"/>
    </source>
</evidence>
<reference evidence="3 4" key="1">
    <citation type="submission" date="2016-06" db="EMBL/GenBank/DDBJ databases">
        <authorList>
            <person name="Kjaerup R.B."/>
            <person name="Dalgaard T.S."/>
            <person name="Juul-Madsen H.R."/>
        </authorList>
    </citation>
    <scope>NUCLEOTIDE SEQUENCE [LARGE SCALE GENOMIC DNA]</scope>
    <source>
        <strain evidence="3 4">Pb300</strain>
    </source>
</reference>
<accession>A0A1D2JBJ6</accession>
<dbReference type="EMBL" id="LZYO01000212">
    <property type="protein sequence ID" value="ODH25857.1"/>
    <property type="molecule type" value="Genomic_DNA"/>
</dbReference>
<dbReference type="Proteomes" id="UP000242814">
    <property type="component" value="Unassembled WGS sequence"/>
</dbReference>
<dbReference type="VEuPathDB" id="FungiDB:PABG_02215"/>
<feature type="compositionally biased region" description="Low complexity" evidence="1">
    <location>
        <begin position="171"/>
        <end position="187"/>
    </location>
</feature>
<feature type="compositionally biased region" description="Basic and acidic residues" evidence="1">
    <location>
        <begin position="125"/>
        <end position="140"/>
    </location>
</feature>
<feature type="domain" description="WKF" evidence="2">
    <location>
        <begin position="195"/>
        <end position="257"/>
    </location>
</feature>
<dbReference type="VEuPathDB" id="FungiDB:PADG_00616"/>
<dbReference type="PANTHER" id="PTHR22306">
    <property type="entry name" value="CHROMOSOME 7 OPEN READING FRAME 50"/>
    <property type="match status" value="1"/>
</dbReference>
<comment type="caution">
    <text evidence="3">The sequence shown here is derived from an EMBL/GenBank/DDBJ whole genome shotgun (WGS) entry which is preliminary data.</text>
</comment>
<feature type="compositionally biased region" description="Low complexity" evidence="1">
    <location>
        <begin position="402"/>
        <end position="412"/>
    </location>
</feature>
<dbReference type="AlphaFoldDB" id="A0A1D2JBJ6"/>
<sequence>MAARIPAWKKLGLQLKNSTTSPNEAGTGPPVDANTLSPSKIPKKRSFTSKNEEPKGKKQRVENGITGDERRARKAKNKAESKIPKKKGPYSELKTSIELFPVDQQDQKASSKLKFKKRNSVSFAEDTKSDDDAAHFKLEAEAEDDHEPTSASARKAELKRLKREQRAKNRPASNQQQQPPSSSLADSPHTHPVLKYLMLYHQHRAQWKFQKNRETHILKHALSIDQIPSKYNAALAAYLAGIKGEGAKKRVADVAAEAIKADDADVDSEKNSENDAEKDGYRDAVASFRKRLVEHGTASHGWEGDMADKEAVNLNADCLKKLERRRRAELVLHFVGGRMPTCGTESKSKSEPVKKKKKNRTVVVEDTSSSSSSSDSDSDSDSDDASSKHMTKQVNGTKSGDHSSSSLSSDPSSDSDSDTSSDSSSNSGSSSDSDSSPDSCTILNSIS</sequence>
<evidence type="ECO:0000259" key="2">
    <source>
        <dbReference type="Pfam" id="PF10180"/>
    </source>
</evidence>
<feature type="region of interest" description="Disordered" evidence="1">
    <location>
        <begin position="338"/>
        <end position="447"/>
    </location>
</feature>
<feature type="compositionally biased region" description="Basic and acidic residues" evidence="1">
    <location>
        <begin position="154"/>
        <end position="167"/>
    </location>
</feature>
<feature type="compositionally biased region" description="Polar residues" evidence="1">
    <location>
        <begin position="15"/>
        <end position="24"/>
    </location>
</feature>
<evidence type="ECO:0000256" key="1">
    <source>
        <dbReference type="SAM" id="MobiDB-lite"/>
    </source>
</evidence>
<dbReference type="Pfam" id="PF10180">
    <property type="entry name" value="WKF"/>
    <property type="match status" value="1"/>
</dbReference>
<dbReference type="PANTHER" id="PTHR22306:SF2">
    <property type="entry name" value="CHROMOSOME 7 OPEN READING FRAME 50"/>
    <property type="match status" value="1"/>
</dbReference>
<dbReference type="InterPro" id="IPR019327">
    <property type="entry name" value="WKF"/>
</dbReference>
<protein>
    <recommendedName>
        <fullName evidence="2">WKF domain-containing protein</fullName>
    </recommendedName>
</protein>
<feature type="region of interest" description="Disordered" evidence="1">
    <location>
        <begin position="1"/>
        <end position="189"/>
    </location>
</feature>
<evidence type="ECO:0000313" key="4">
    <source>
        <dbReference type="Proteomes" id="UP000242814"/>
    </source>
</evidence>
<feature type="compositionally biased region" description="Low complexity" evidence="1">
    <location>
        <begin position="420"/>
        <end position="439"/>
    </location>
</feature>